<dbReference type="STRING" id="2282107.A0A286UFM4"/>
<feature type="region of interest" description="Disordered" evidence="7">
    <location>
        <begin position="201"/>
        <end position="270"/>
    </location>
</feature>
<dbReference type="Proteomes" id="UP000217199">
    <property type="component" value="Unassembled WGS sequence"/>
</dbReference>
<keyword evidence="2 6" id="KW-0805">Transcription regulation</keyword>
<feature type="region of interest" description="Disordered" evidence="7">
    <location>
        <begin position="45"/>
        <end position="141"/>
    </location>
</feature>
<dbReference type="OrthoDB" id="1097733at2759"/>
<feature type="compositionally biased region" description="Low complexity" evidence="7">
    <location>
        <begin position="51"/>
        <end position="75"/>
    </location>
</feature>
<dbReference type="PROSITE" id="PS51152">
    <property type="entry name" value="NFYA_HAP2_2"/>
    <property type="match status" value="1"/>
</dbReference>
<feature type="compositionally biased region" description="Polar residues" evidence="7">
    <location>
        <begin position="296"/>
        <end position="310"/>
    </location>
</feature>
<sequence>MDSHRSVVDQLSYAYHLQQYSQSPIYGSSQSPTIDDIHLQQIQAQSHDIYQHSSTSQHQQHAHQQAYQPHSSHQSHISHQHGHPQRSTVHRPPSRGMSPTPDIGTPEDDYMRTHRRPSHQGRHMDLEAGPSSAQTEPSSSMMMQDNVTTPAAPTSVTVSSDQPLDEEPLYVNAKQYYRILKRRVARARLEELHRLSRQRKPYLHESRHKHAMRRPRGPGGRFLTAEEIAAQKASQAQANNDMDLNEPLDDGGEGDMDGDGSAEPDDDHLSDIKKDLISDSRLLSLQIPPSEKIKQNPHSPISPFQQQTSPHPGMPNRGMYPQQQQQILHPYGLVHRSPATISSHSPSHSGAPGSAIENSVENEADNNSGGVTLRAPYGNTSSSFYPQDQATTPANSSSDVPVDSASVSSPENGSSNSMRSTTLHHVPHPHSHHSRAHPRHTHVHGQPHPTEAGGLYSPFNLAMPVDMQLFNLNMGMGGVNGQNVDGMNVAGNPDELNFDMMGLNGSIPPGEVRVGTSGVTPSVAADLQRRTDEILSFSVRRNLGS</sequence>
<feature type="compositionally biased region" description="Polar residues" evidence="7">
    <location>
        <begin position="131"/>
        <end position="141"/>
    </location>
</feature>
<comment type="similarity">
    <text evidence="6">Belongs to the NFYA/HAP2 subunit family.</text>
</comment>
<proteinExistence type="inferred from homology"/>
<feature type="region of interest" description="Disordered" evidence="7">
    <location>
        <begin position="290"/>
        <end position="320"/>
    </location>
</feature>
<evidence type="ECO:0000256" key="7">
    <source>
        <dbReference type="SAM" id="MobiDB-lite"/>
    </source>
</evidence>
<keyword evidence="9" id="KW-1185">Reference proteome</keyword>
<dbReference type="PANTHER" id="PTHR12632">
    <property type="entry name" value="TRANSCRIPTION FACTOR NF-Y ALPHA-RELATED"/>
    <property type="match status" value="1"/>
</dbReference>
<dbReference type="PRINTS" id="PR00616">
    <property type="entry name" value="CCAATSUBUNTB"/>
</dbReference>
<feature type="compositionally biased region" description="Basic residues" evidence="7">
    <location>
        <begin position="425"/>
        <end position="445"/>
    </location>
</feature>
<evidence type="ECO:0000256" key="6">
    <source>
        <dbReference type="RuleBase" id="RU367155"/>
    </source>
</evidence>
<evidence type="ECO:0000256" key="4">
    <source>
        <dbReference type="ARBA" id="ARBA00023163"/>
    </source>
</evidence>
<comment type="function">
    <text evidence="6">Component of the sequence-specific heterotrimeric transcription factor (NF-Y) which specifically recognizes a 5'-CCAAT-3' box motif found in the promoters of its target genes.</text>
</comment>
<keyword evidence="4 6" id="KW-0804">Transcription</keyword>
<feature type="compositionally biased region" description="Basic residues" evidence="7">
    <location>
        <begin position="76"/>
        <end position="93"/>
    </location>
</feature>
<gene>
    <name evidence="8" type="ORF">PNOK_0524200</name>
</gene>
<dbReference type="GO" id="GO:0005634">
    <property type="term" value="C:nucleus"/>
    <property type="evidence" value="ECO:0007669"/>
    <property type="project" value="UniProtKB-SubCell"/>
</dbReference>
<dbReference type="InterPro" id="IPR001289">
    <property type="entry name" value="NFYA"/>
</dbReference>
<feature type="compositionally biased region" description="Acidic residues" evidence="7">
    <location>
        <begin position="243"/>
        <end position="266"/>
    </location>
</feature>
<dbReference type="GO" id="GO:0003677">
    <property type="term" value="F:DNA binding"/>
    <property type="evidence" value="ECO:0007669"/>
    <property type="project" value="UniProtKB-KW"/>
</dbReference>
<evidence type="ECO:0000313" key="9">
    <source>
        <dbReference type="Proteomes" id="UP000217199"/>
    </source>
</evidence>
<feature type="region of interest" description="Disordered" evidence="7">
    <location>
        <begin position="337"/>
        <end position="455"/>
    </location>
</feature>
<dbReference type="GO" id="GO:0003700">
    <property type="term" value="F:DNA-binding transcription factor activity"/>
    <property type="evidence" value="ECO:0007669"/>
    <property type="project" value="UniProtKB-UniRule"/>
</dbReference>
<comment type="subcellular location">
    <subcellularLocation>
        <location evidence="1 6">Nucleus</location>
    </subcellularLocation>
</comment>
<organism evidence="8 9">
    <name type="scientific">Pyrrhoderma noxium</name>
    <dbReference type="NCBI Taxonomy" id="2282107"/>
    <lineage>
        <taxon>Eukaryota</taxon>
        <taxon>Fungi</taxon>
        <taxon>Dikarya</taxon>
        <taxon>Basidiomycota</taxon>
        <taxon>Agaricomycotina</taxon>
        <taxon>Agaricomycetes</taxon>
        <taxon>Hymenochaetales</taxon>
        <taxon>Hymenochaetaceae</taxon>
        <taxon>Pyrrhoderma</taxon>
    </lineage>
</organism>
<feature type="compositionally biased region" description="Low complexity" evidence="7">
    <location>
        <begin position="393"/>
        <end position="424"/>
    </location>
</feature>
<evidence type="ECO:0000256" key="3">
    <source>
        <dbReference type="ARBA" id="ARBA00023125"/>
    </source>
</evidence>
<feature type="compositionally biased region" description="Low complexity" evidence="7">
    <location>
        <begin position="341"/>
        <end position="356"/>
    </location>
</feature>
<evidence type="ECO:0000313" key="8">
    <source>
        <dbReference type="EMBL" id="PAV18400.1"/>
    </source>
</evidence>
<dbReference type="EMBL" id="NBII01000005">
    <property type="protein sequence ID" value="PAV18400.1"/>
    <property type="molecule type" value="Genomic_DNA"/>
</dbReference>
<dbReference type="InParanoid" id="A0A286UFM4"/>
<comment type="caution">
    <text evidence="8">The sequence shown here is derived from an EMBL/GenBank/DDBJ whole genome shotgun (WGS) entry which is preliminary data.</text>
</comment>
<protein>
    <recommendedName>
        <fullName evidence="6">Transcriptional activator HAP2</fullName>
    </recommendedName>
</protein>
<dbReference type="SMART" id="SM00521">
    <property type="entry name" value="CBF"/>
    <property type="match status" value="1"/>
</dbReference>
<feature type="compositionally biased region" description="Basic residues" evidence="7">
    <location>
        <begin position="201"/>
        <end position="216"/>
    </location>
</feature>
<dbReference type="Pfam" id="PF02045">
    <property type="entry name" value="CBFB_NFYA"/>
    <property type="match status" value="1"/>
</dbReference>
<evidence type="ECO:0000256" key="5">
    <source>
        <dbReference type="ARBA" id="ARBA00023242"/>
    </source>
</evidence>
<evidence type="ECO:0000256" key="1">
    <source>
        <dbReference type="ARBA" id="ARBA00004123"/>
    </source>
</evidence>
<comment type="subunit">
    <text evidence="6">Heterotrimer.</text>
</comment>
<feature type="compositionally biased region" description="Polar residues" evidence="7">
    <location>
        <begin position="357"/>
        <end position="370"/>
    </location>
</feature>
<accession>A0A286UFM4</accession>
<keyword evidence="5 6" id="KW-0539">Nucleus</keyword>
<evidence type="ECO:0000256" key="2">
    <source>
        <dbReference type="ARBA" id="ARBA00023015"/>
    </source>
</evidence>
<keyword evidence="3 6" id="KW-0238">DNA-binding</keyword>
<reference evidence="8 9" key="1">
    <citation type="journal article" date="2017" name="Mol. Ecol.">
        <title>Comparative and population genomic landscape of Phellinus noxius: A hypervariable fungus causing root rot in trees.</title>
        <authorList>
            <person name="Chung C.L."/>
            <person name="Lee T.J."/>
            <person name="Akiba M."/>
            <person name="Lee H.H."/>
            <person name="Kuo T.H."/>
            <person name="Liu D."/>
            <person name="Ke H.M."/>
            <person name="Yokoi T."/>
            <person name="Roa M.B."/>
            <person name="Lu M.J."/>
            <person name="Chang Y.Y."/>
            <person name="Ann P.J."/>
            <person name="Tsai J.N."/>
            <person name="Chen C.Y."/>
            <person name="Tzean S.S."/>
            <person name="Ota Y."/>
            <person name="Hattori T."/>
            <person name="Sahashi N."/>
            <person name="Liou R.F."/>
            <person name="Kikuchi T."/>
            <person name="Tsai I.J."/>
        </authorList>
    </citation>
    <scope>NUCLEOTIDE SEQUENCE [LARGE SCALE GENOMIC DNA]</scope>
    <source>
        <strain evidence="8 9">FFPRI411160</strain>
    </source>
</reference>
<dbReference type="AlphaFoldDB" id="A0A286UFM4"/>
<name>A0A286UFM4_9AGAM</name>
<feature type="compositionally biased region" description="Polar residues" evidence="7">
    <location>
        <begin position="378"/>
        <end position="392"/>
    </location>
</feature>
<dbReference type="Gene3D" id="6.10.250.2430">
    <property type="match status" value="1"/>
</dbReference>